<evidence type="ECO:0000313" key="3">
    <source>
        <dbReference type="Proteomes" id="UP000000483"/>
    </source>
</evidence>
<dbReference type="Proteomes" id="UP000000483">
    <property type="component" value="Chromosome"/>
</dbReference>
<reference evidence="3" key="2">
    <citation type="submission" date="2011-03" db="EMBL/GenBank/DDBJ databases">
        <title>The complete genome of Desulfobacca acetoxidans DSM 11109.</title>
        <authorList>
            <consortium name="US DOE Joint Genome Institute (JGI-PGF)"/>
            <person name="Lucas S."/>
            <person name="Copeland A."/>
            <person name="Lapidus A."/>
            <person name="Bruce D."/>
            <person name="Goodwin L."/>
            <person name="Pitluck S."/>
            <person name="Peters L."/>
            <person name="Kyrpides N."/>
            <person name="Mavromatis K."/>
            <person name="Ivanova N."/>
            <person name="Ovchinnikova G."/>
            <person name="Teshima H."/>
            <person name="Detter J.C."/>
            <person name="Han C."/>
            <person name="Land M."/>
            <person name="Hauser L."/>
            <person name="Markowitz V."/>
            <person name="Cheng J.-F."/>
            <person name="Hugenholtz P."/>
            <person name="Woyke T."/>
            <person name="Wu D."/>
            <person name="Spring S."/>
            <person name="Schueler E."/>
            <person name="Brambilla E."/>
            <person name="Klenk H.-P."/>
            <person name="Eisen J.A."/>
        </authorList>
    </citation>
    <scope>NUCLEOTIDE SEQUENCE [LARGE SCALE GENOMIC DNA]</scope>
    <source>
        <strain evidence="3">ATCC 700848 / DSM 11109 / ASRB2</strain>
    </source>
</reference>
<dbReference type="KEGG" id="dao:Desac_2876"/>
<keyword evidence="1" id="KW-0812">Transmembrane</keyword>
<evidence type="ECO:0000313" key="2">
    <source>
        <dbReference type="EMBL" id="AEB10676.1"/>
    </source>
</evidence>
<keyword evidence="1" id="KW-1133">Transmembrane helix</keyword>
<evidence type="ECO:0000256" key="1">
    <source>
        <dbReference type="SAM" id="Phobius"/>
    </source>
</evidence>
<dbReference type="HOGENOM" id="CLU_2245570_0_0_7"/>
<accession>F2NE46</accession>
<sequence length="104" mass="11176">MMKSQWATGKLISRVRPWGWRRILALALICVMTPACSLNAAQIFIPLAYGSIGMCIALLVSPSLSAAIIGFAMGGIIGAAVYNNSLKSDLRERPDLTPESQPSR</sequence>
<feature type="transmembrane region" description="Helical" evidence="1">
    <location>
        <begin position="56"/>
        <end position="82"/>
    </location>
</feature>
<gene>
    <name evidence="2" type="ordered locus">Desac_2876</name>
</gene>
<proteinExistence type="predicted"/>
<protein>
    <submittedName>
        <fullName evidence="2">Uncharacterized protein</fullName>
    </submittedName>
</protein>
<name>F2NE46_DESAR</name>
<organism evidence="2 3">
    <name type="scientific">Desulfobacca acetoxidans (strain ATCC 700848 / DSM 11109 / ASRB2)</name>
    <dbReference type="NCBI Taxonomy" id="880072"/>
    <lineage>
        <taxon>Bacteria</taxon>
        <taxon>Pseudomonadati</taxon>
        <taxon>Thermodesulfobacteriota</taxon>
        <taxon>Desulfobaccia</taxon>
        <taxon>Desulfobaccales</taxon>
        <taxon>Desulfobaccaceae</taxon>
        <taxon>Desulfobacca</taxon>
    </lineage>
</organism>
<dbReference type="AlphaFoldDB" id="F2NE46"/>
<keyword evidence="1" id="KW-0472">Membrane</keyword>
<dbReference type="STRING" id="880072.Desac_2876"/>
<keyword evidence="3" id="KW-1185">Reference proteome</keyword>
<dbReference type="EMBL" id="CP002629">
    <property type="protein sequence ID" value="AEB10676.1"/>
    <property type="molecule type" value="Genomic_DNA"/>
</dbReference>
<reference evidence="2 3" key="1">
    <citation type="journal article" date="2011" name="Stand. Genomic Sci.">
        <title>Complete genome sequence of the acetate-degrading sulfate reducer Desulfobacca acetoxidans type strain (ASRB2).</title>
        <authorList>
            <person name="Goker M."/>
            <person name="Teshima H."/>
            <person name="Lapidus A."/>
            <person name="Nolan M."/>
            <person name="Lucas S."/>
            <person name="Hammon N."/>
            <person name="Deshpande S."/>
            <person name="Cheng J.F."/>
            <person name="Tapia R."/>
            <person name="Han C."/>
            <person name="Goodwin L."/>
            <person name="Pitluck S."/>
            <person name="Huntemann M."/>
            <person name="Liolios K."/>
            <person name="Ivanova N."/>
            <person name="Pagani I."/>
            <person name="Mavromatis K."/>
            <person name="Ovchinikova G."/>
            <person name="Pati A."/>
            <person name="Chen A."/>
            <person name="Palaniappan K."/>
            <person name="Land M."/>
            <person name="Hauser L."/>
            <person name="Brambilla E.M."/>
            <person name="Rohde M."/>
            <person name="Spring S."/>
            <person name="Detter J.C."/>
            <person name="Woyke T."/>
            <person name="Bristow J."/>
            <person name="Eisen J.A."/>
            <person name="Markowitz V."/>
            <person name="Hugenholtz P."/>
            <person name="Kyrpides N.C."/>
            <person name="Klenk H.P."/>
        </authorList>
    </citation>
    <scope>NUCLEOTIDE SEQUENCE [LARGE SCALE GENOMIC DNA]</scope>
    <source>
        <strain evidence="3">ATCC 700848 / DSM 11109 / ASRB2</strain>
    </source>
</reference>
<dbReference type="RefSeq" id="WP_013707785.1">
    <property type="nucleotide sequence ID" value="NC_015388.1"/>
</dbReference>